<name>A0A2T0A6M6_RHOTO</name>
<proteinExistence type="predicted"/>
<dbReference type="Proteomes" id="UP000239560">
    <property type="component" value="Unassembled WGS sequence"/>
</dbReference>
<dbReference type="CDD" id="cd01838">
    <property type="entry name" value="Isoamyl_acetate_hydrolase_like"/>
    <property type="match status" value="1"/>
</dbReference>
<dbReference type="EMBL" id="LCTV02000007">
    <property type="protein sequence ID" value="PRQ73566.1"/>
    <property type="molecule type" value="Genomic_DNA"/>
</dbReference>
<dbReference type="PANTHER" id="PTHR14209:SF19">
    <property type="entry name" value="ISOAMYL ACETATE-HYDROLYZING ESTERASE 1 HOMOLOG"/>
    <property type="match status" value="1"/>
</dbReference>
<dbReference type="Pfam" id="PF13472">
    <property type="entry name" value="Lipase_GDSL_2"/>
    <property type="match status" value="1"/>
</dbReference>
<accession>A0A2T0A6M6</accession>
<feature type="signal peptide" evidence="1">
    <location>
        <begin position="1"/>
        <end position="20"/>
    </location>
</feature>
<evidence type="ECO:0000313" key="4">
    <source>
        <dbReference type="Proteomes" id="UP000239560"/>
    </source>
</evidence>
<dbReference type="InterPro" id="IPR036514">
    <property type="entry name" value="SGNH_hydro_sf"/>
</dbReference>
<evidence type="ECO:0000259" key="2">
    <source>
        <dbReference type="Pfam" id="PF13472"/>
    </source>
</evidence>
<keyword evidence="1" id="KW-0732">Signal</keyword>
<feature type="chain" id="PRO_5015586661" description="SGNH hydrolase-type esterase domain-containing protein" evidence="1">
    <location>
        <begin position="21"/>
        <end position="292"/>
    </location>
</feature>
<dbReference type="PANTHER" id="PTHR14209">
    <property type="entry name" value="ISOAMYL ACETATE-HYDROLYZING ESTERASE 1"/>
    <property type="match status" value="1"/>
</dbReference>
<dbReference type="OrthoDB" id="671439at2759"/>
<protein>
    <recommendedName>
        <fullName evidence="2">SGNH hydrolase-type esterase domain-containing protein</fullName>
    </recommendedName>
</protein>
<gene>
    <name evidence="3" type="ORF">AAT19DRAFT_15133</name>
</gene>
<dbReference type="SUPFAM" id="SSF52266">
    <property type="entry name" value="SGNH hydrolase"/>
    <property type="match status" value="1"/>
</dbReference>
<sequence length="292" mass="32857">MLRLSLLGPLLAILAALLYARYHSTPPLHHAMTQLDPEKLAQVGPGDETSSTDHSVLMDQIIMFGDSITQGAWVPGGTGATISHAYQRKLDVINRGFSGYNTVWGLEVLKQWLPRKDERLPKIRIFFVWFGANDACLPPSPQAKNLNTIMDLLRSPSSPHYSPSTQIVLITPPPVDAEIRNAELASRDPPRVPDRDRKHTQAFAEAVKEVARDAKVPSVDVWTKITATAEQQDGGKLDRYLSDGLHLTAEGYRLVTEELAEVIIRQLPHLHWDRLEQRFPHWADFLTPEQRF</sequence>
<evidence type="ECO:0000313" key="3">
    <source>
        <dbReference type="EMBL" id="PRQ73566.1"/>
    </source>
</evidence>
<organism evidence="3 4">
    <name type="scientific">Rhodotorula toruloides</name>
    <name type="common">Yeast</name>
    <name type="synonym">Rhodosporidium toruloides</name>
    <dbReference type="NCBI Taxonomy" id="5286"/>
    <lineage>
        <taxon>Eukaryota</taxon>
        <taxon>Fungi</taxon>
        <taxon>Dikarya</taxon>
        <taxon>Basidiomycota</taxon>
        <taxon>Pucciniomycotina</taxon>
        <taxon>Microbotryomycetes</taxon>
        <taxon>Sporidiobolales</taxon>
        <taxon>Sporidiobolaceae</taxon>
        <taxon>Rhodotorula</taxon>
    </lineage>
</organism>
<dbReference type="AlphaFoldDB" id="A0A2T0A6M6"/>
<comment type="caution">
    <text evidence="3">The sequence shown here is derived from an EMBL/GenBank/DDBJ whole genome shotgun (WGS) entry which is preliminary data.</text>
</comment>
<feature type="domain" description="SGNH hydrolase-type esterase" evidence="2">
    <location>
        <begin position="64"/>
        <end position="254"/>
    </location>
</feature>
<dbReference type="InterPro" id="IPR045136">
    <property type="entry name" value="Iah1-like"/>
</dbReference>
<dbReference type="Gene3D" id="3.40.50.1110">
    <property type="entry name" value="SGNH hydrolase"/>
    <property type="match status" value="1"/>
</dbReference>
<evidence type="ECO:0000256" key="1">
    <source>
        <dbReference type="SAM" id="SignalP"/>
    </source>
</evidence>
<reference evidence="3 4" key="1">
    <citation type="journal article" date="2018" name="Elife">
        <title>Functional genomics of lipid metabolism in the oleaginous yeast Rhodosporidium toruloides.</title>
        <authorList>
            <person name="Coradetti S.T."/>
            <person name="Pinel D."/>
            <person name="Geiselman G."/>
            <person name="Ito M."/>
            <person name="Mondo S."/>
            <person name="Reilly M.C."/>
            <person name="Cheng Y.F."/>
            <person name="Bauer S."/>
            <person name="Grigoriev I."/>
            <person name="Gladden J.M."/>
            <person name="Simmons B.A."/>
            <person name="Brem R."/>
            <person name="Arkin A.P."/>
            <person name="Skerker J.M."/>
        </authorList>
    </citation>
    <scope>NUCLEOTIDE SEQUENCE [LARGE SCALE GENOMIC DNA]</scope>
    <source>
        <strain evidence="3 4">NBRC 0880</strain>
    </source>
</reference>
<dbReference type="InterPro" id="IPR013830">
    <property type="entry name" value="SGNH_hydro"/>
</dbReference>